<evidence type="ECO:0000256" key="2">
    <source>
        <dbReference type="SAM" id="Phobius"/>
    </source>
</evidence>
<organism evidence="3 4">
    <name type="scientific">Tetraparma gracilis</name>
    <dbReference type="NCBI Taxonomy" id="2962635"/>
    <lineage>
        <taxon>Eukaryota</taxon>
        <taxon>Sar</taxon>
        <taxon>Stramenopiles</taxon>
        <taxon>Ochrophyta</taxon>
        <taxon>Bolidophyceae</taxon>
        <taxon>Parmales</taxon>
        <taxon>Triparmaceae</taxon>
        <taxon>Tetraparma</taxon>
    </lineage>
</organism>
<feature type="region of interest" description="Disordered" evidence="1">
    <location>
        <begin position="1"/>
        <end position="23"/>
    </location>
</feature>
<feature type="transmembrane region" description="Helical" evidence="2">
    <location>
        <begin position="347"/>
        <end position="367"/>
    </location>
</feature>
<keyword evidence="2" id="KW-0472">Membrane</keyword>
<feature type="compositionally biased region" description="Pro residues" evidence="1">
    <location>
        <begin position="1"/>
        <end position="16"/>
    </location>
</feature>
<keyword evidence="2" id="KW-1133">Transmembrane helix</keyword>
<proteinExistence type="predicted"/>
<keyword evidence="4" id="KW-1185">Reference proteome</keyword>
<evidence type="ECO:0000313" key="3">
    <source>
        <dbReference type="EMBL" id="GMI30746.1"/>
    </source>
</evidence>
<evidence type="ECO:0000313" key="4">
    <source>
        <dbReference type="Proteomes" id="UP001165060"/>
    </source>
</evidence>
<accession>A0ABQ6MRH4</accession>
<reference evidence="3 4" key="1">
    <citation type="journal article" date="2023" name="Commun. Biol.">
        <title>Genome analysis of Parmales, the sister group of diatoms, reveals the evolutionary specialization of diatoms from phago-mixotrophs to photoautotrophs.</title>
        <authorList>
            <person name="Ban H."/>
            <person name="Sato S."/>
            <person name="Yoshikawa S."/>
            <person name="Yamada K."/>
            <person name="Nakamura Y."/>
            <person name="Ichinomiya M."/>
            <person name="Sato N."/>
            <person name="Blanc-Mathieu R."/>
            <person name="Endo H."/>
            <person name="Kuwata A."/>
            <person name="Ogata H."/>
        </authorList>
    </citation>
    <scope>NUCLEOTIDE SEQUENCE [LARGE SCALE GENOMIC DNA]</scope>
</reference>
<sequence length="397" mass="39942">MESPPAPGTGRAPPPSALCSSSFKSPPPGVAFTNLAQPFVRGPQHALALALRAGLTEEVTHVLTVREGWTFDAGWLDSLRSQLDALPPGAALSADLSSDASPSRLCGVVLPASPGGSPLSKPASLPLPLPPSPLPSHFSSSFSLLPLPAALAAPLDPFLPLPPPPADLAYTARLLSHGVEIYSPAALPLSPPATPRADAPPTHKDPARLNTLLQAGGGLGPEARALLGPYGLGALPIAALEAHLGVSFAEHRSSPPGFCDAVPPLPPLSGGIGDIAAEYTCAAPAAPPDCEAASDVAPVYPLLSSPPPRDGGGELPHPAARPGAARFEPGRGGVGAGYAAGGGGRELGLLAGVLLLVVVGGSVLRCVRELGRDRVSEERRRAIRSGGAIAWGGAKMV</sequence>
<dbReference type="EMBL" id="BRYB01005933">
    <property type="protein sequence ID" value="GMI30746.1"/>
    <property type="molecule type" value="Genomic_DNA"/>
</dbReference>
<comment type="caution">
    <text evidence="3">The sequence shown here is derived from an EMBL/GenBank/DDBJ whole genome shotgun (WGS) entry which is preliminary data.</text>
</comment>
<protein>
    <submittedName>
        <fullName evidence="3">Uncharacterized protein</fullName>
    </submittedName>
</protein>
<keyword evidence="2" id="KW-0812">Transmembrane</keyword>
<gene>
    <name evidence="3" type="ORF">TeGR_g2850</name>
</gene>
<name>A0ABQ6MRH4_9STRA</name>
<evidence type="ECO:0000256" key="1">
    <source>
        <dbReference type="SAM" id="MobiDB-lite"/>
    </source>
</evidence>
<dbReference type="Proteomes" id="UP001165060">
    <property type="component" value="Unassembled WGS sequence"/>
</dbReference>